<accession>A0A533I893</accession>
<dbReference type="EMBL" id="VAFL01000005">
    <property type="protein sequence ID" value="TKW66951.1"/>
    <property type="molecule type" value="Genomic_DNA"/>
</dbReference>
<evidence type="ECO:0000313" key="1">
    <source>
        <dbReference type="EMBL" id="TKW66951.1"/>
    </source>
</evidence>
<gene>
    <name evidence="1" type="ORF">DI616_07695</name>
</gene>
<name>A0A533I893_PARDE</name>
<comment type="caution">
    <text evidence="1">The sequence shown here is derived from an EMBL/GenBank/DDBJ whole genome shotgun (WGS) entry which is preliminary data.</text>
</comment>
<evidence type="ECO:0000313" key="2">
    <source>
        <dbReference type="Proteomes" id="UP000315344"/>
    </source>
</evidence>
<reference evidence="1 2" key="1">
    <citation type="journal article" date="2017" name="Nat. Commun.">
        <title>In situ click chemistry generation of cyclooxygenase-2 inhibitors.</title>
        <authorList>
            <person name="Bhardwaj A."/>
            <person name="Kaur J."/>
            <person name="Wuest M."/>
            <person name="Wuest F."/>
        </authorList>
    </citation>
    <scope>NUCLEOTIDE SEQUENCE [LARGE SCALE GENOMIC DNA]</scope>
    <source>
        <strain evidence="1">S2_012_000_R3_94</strain>
    </source>
</reference>
<protein>
    <submittedName>
        <fullName evidence="1">Uncharacterized protein</fullName>
    </submittedName>
</protein>
<dbReference type="Proteomes" id="UP000315344">
    <property type="component" value="Unassembled WGS sequence"/>
</dbReference>
<organism evidence="1 2">
    <name type="scientific">Paracoccus denitrificans</name>
    <dbReference type="NCBI Taxonomy" id="266"/>
    <lineage>
        <taxon>Bacteria</taxon>
        <taxon>Pseudomonadati</taxon>
        <taxon>Pseudomonadota</taxon>
        <taxon>Alphaproteobacteria</taxon>
        <taxon>Rhodobacterales</taxon>
        <taxon>Paracoccaceae</taxon>
        <taxon>Paracoccus</taxon>
    </lineage>
</organism>
<sequence>MTKHTHIDLARASADQMIADRFGHSRGTLTFAAYLDYVDARQTRHLSPAAAALVIAKTGDQRQRIKLTLEGGVIIAHVPLKDTRRHGAYVWAQIGLAEWLDLIENGADGAWFLNYAGKHDKRGYVRTSPPLASQGAATLVTVGRLVAGAGKGRVVRFKDRNPLNLRRGNLFLNGAFAAPDGQRRGAKHDACALMAEGASRRRSLAGSGFDMPHAMPAS</sequence>
<proteinExistence type="predicted"/>
<dbReference type="AlphaFoldDB" id="A0A533I893"/>